<evidence type="ECO:0000259" key="6">
    <source>
        <dbReference type="PROSITE" id="PS50109"/>
    </source>
</evidence>
<evidence type="ECO:0000256" key="4">
    <source>
        <dbReference type="ARBA" id="ARBA00023012"/>
    </source>
</evidence>
<evidence type="ECO:0000256" key="2">
    <source>
        <dbReference type="ARBA" id="ARBA00012438"/>
    </source>
</evidence>
<name>A0A1M5A7H3_9THEO</name>
<dbReference type="RefSeq" id="WP_073343671.1">
    <property type="nucleotide sequence ID" value="NZ_FQVH01000016.1"/>
</dbReference>
<feature type="transmembrane region" description="Helical" evidence="5">
    <location>
        <begin position="36"/>
        <end position="59"/>
    </location>
</feature>
<feature type="transmembrane region" description="Helical" evidence="5">
    <location>
        <begin position="7"/>
        <end position="30"/>
    </location>
</feature>
<dbReference type="PANTHER" id="PTHR40448">
    <property type="entry name" value="TWO-COMPONENT SENSOR HISTIDINE KINASE"/>
    <property type="match status" value="1"/>
</dbReference>
<evidence type="ECO:0000256" key="3">
    <source>
        <dbReference type="ARBA" id="ARBA00022777"/>
    </source>
</evidence>
<keyword evidence="4" id="KW-0902">Two-component regulatory system</keyword>
<dbReference type="EMBL" id="FQVH01000016">
    <property type="protein sequence ID" value="SHF26220.1"/>
    <property type="molecule type" value="Genomic_DNA"/>
</dbReference>
<dbReference type="Proteomes" id="UP000184088">
    <property type="component" value="Unassembled WGS sequence"/>
</dbReference>
<protein>
    <recommendedName>
        <fullName evidence="2">histidine kinase</fullName>
        <ecNumber evidence="2">2.7.13.3</ecNumber>
    </recommendedName>
</protein>
<feature type="domain" description="Histidine kinase" evidence="6">
    <location>
        <begin position="115"/>
        <end position="281"/>
    </location>
</feature>
<dbReference type="SMART" id="SM00387">
    <property type="entry name" value="HATPase_c"/>
    <property type="match status" value="1"/>
</dbReference>
<dbReference type="Pfam" id="PF14689">
    <property type="entry name" value="SPOB_a"/>
    <property type="match status" value="1"/>
</dbReference>
<keyword evidence="5" id="KW-0472">Membrane</keyword>
<dbReference type="Pfam" id="PF02518">
    <property type="entry name" value="HATPase_c"/>
    <property type="match status" value="1"/>
</dbReference>
<keyword evidence="5" id="KW-1133">Transmembrane helix</keyword>
<dbReference type="Gene3D" id="1.10.287.130">
    <property type="match status" value="1"/>
</dbReference>
<dbReference type="EC" id="2.7.13.3" evidence="2"/>
<dbReference type="GO" id="GO:0004673">
    <property type="term" value="F:protein histidine kinase activity"/>
    <property type="evidence" value="ECO:0007669"/>
    <property type="project" value="UniProtKB-EC"/>
</dbReference>
<keyword evidence="8" id="KW-1185">Reference proteome</keyword>
<organism evidence="7 8">
    <name type="scientific">Caldanaerobius fijiensis DSM 17918</name>
    <dbReference type="NCBI Taxonomy" id="1121256"/>
    <lineage>
        <taxon>Bacteria</taxon>
        <taxon>Bacillati</taxon>
        <taxon>Bacillota</taxon>
        <taxon>Clostridia</taxon>
        <taxon>Thermoanaerobacterales</taxon>
        <taxon>Thermoanaerobacteraceae</taxon>
        <taxon>Caldanaerobius</taxon>
    </lineage>
</organism>
<keyword evidence="3 7" id="KW-0808">Transferase</keyword>
<dbReference type="PROSITE" id="PS50109">
    <property type="entry name" value="HIS_KIN"/>
    <property type="match status" value="1"/>
</dbReference>
<dbReference type="GO" id="GO:0000160">
    <property type="term" value="P:phosphorelay signal transduction system"/>
    <property type="evidence" value="ECO:0007669"/>
    <property type="project" value="UniProtKB-KW"/>
</dbReference>
<sequence length="283" mass="32986">MKEKFMSIIVYIVVLLLLLALINFGYYYIFTGVMDYNTGLVGLIVMDVVLLLFAIYGIIMIRNIFKMIETENEHMIREINYKNLEEINKSLRVQRHDFLNNIQVIYGLLSINMPDEAMKYIQEMFTELKKFENIFKTKDIAVNALLNSKYSIAKIKNIDMRFDVRSQLEYLDLMPHEITQILGNVIDNAIEAVEGEEEKIIYIKVYEDEIYYHFDVYNKGPNIPEEIRYNIFDYGFSTKQKEGRGVGLYIANSLLSAKGGKIEAVNLDDGVEFRIYVKKTSSC</sequence>
<dbReference type="InterPro" id="IPR039506">
    <property type="entry name" value="SPOB_a"/>
</dbReference>
<keyword evidence="3 7" id="KW-0418">Kinase</keyword>
<dbReference type="InterPro" id="IPR005467">
    <property type="entry name" value="His_kinase_dom"/>
</dbReference>
<dbReference type="SUPFAM" id="SSF55874">
    <property type="entry name" value="ATPase domain of HSP90 chaperone/DNA topoisomerase II/histidine kinase"/>
    <property type="match status" value="1"/>
</dbReference>
<dbReference type="InterPro" id="IPR036890">
    <property type="entry name" value="HATPase_C_sf"/>
</dbReference>
<evidence type="ECO:0000256" key="1">
    <source>
        <dbReference type="ARBA" id="ARBA00000085"/>
    </source>
</evidence>
<dbReference type="PRINTS" id="PR00344">
    <property type="entry name" value="BCTRLSENSOR"/>
</dbReference>
<dbReference type="Gene3D" id="3.30.565.10">
    <property type="entry name" value="Histidine kinase-like ATPase, C-terminal domain"/>
    <property type="match status" value="1"/>
</dbReference>
<evidence type="ECO:0000256" key="5">
    <source>
        <dbReference type="SAM" id="Phobius"/>
    </source>
</evidence>
<comment type="catalytic activity">
    <reaction evidence="1">
        <text>ATP + protein L-histidine = ADP + protein N-phospho-L-histidine.</text>
        <dbReference type="EC" id="2.7.13.3"/>
    </reaction>
</comment>
<evidence type="ECO:0000313" key="7">
    <source>
        <dbReference type="EMBL" id="SHF26220.1"/>
    </source>
</evidence>
<proteinExistence type="predicted"/>
<gene>
    <name evidence="7" type="ORF">SAMN02746089_01575</name>
</gene>
<dbReference type="OrthoDB" id="1677679at2"/>
<accession>A0A1M5A7H3</accession>
<dbReference type="STRING" id="1121256.SAMN02746089_01575"/>
<dbReference type="GO" id="GO:0042802">
    <property type="term" value="F:identical protein binding"/>
    <property type="evidence" value="ECO:0007669"/>
    <property type="project" value="TreeGrafter"/>
</dbReference>
<dbReference type="InterPro" id="IPR003594">
    <property type="entry name" value="HATPase_dom"/>
</dbReference>
<reference evidence="7 8" key="1">
    <citation type="submission" date="2016-11" db="EMBL/GenBank/DDBJ databases">
        <authorList>
            <person name="Jaros S."/>
            <person name="Januszkiewicz K."/>
            <person name="Wedrychowicz H."/>
        </authorList>
    </citation>
    <scope>NUCLEOTIDE SEQUENCE [LARGE SCALE GENOMIC DNA]</scope>
    <source>
        <strain evidence="7 8">DSM 17918</strain>
    </source>
</reference>
<dbReference type="PANTHER" id="PTHR40448:SF1">
    <property type="entry name" value="TWO-COMPONENT SENSOR HISTIDINE KINASE"/>
    <property type="match status" value="1"/>
</dbReference>
<dbReference type="AlphaFoldDB" id="A0A1M5A7H3"/>
<dbReference type="InterPro" id="IPR004358">
    <property type="entry name" value="Sig_transdc_His_kin-like_C"/>
</dbReference>
<evidence type="ECO:0000313" key="8">
    <source>
        <dbReference type="Proteomes" id="UP000184088"/>
    </source>
</evidence>
<keyword evidence="5" id="KW-0812">Transmembrane</keyword>